<keyword evidence="4 6" id="KW-0456">Lyase</keyword>
<comment type="caution">
    <text evidence="7">The sequence shown here is derived from an EMBL/GenBank/DDBJ whole genome shotgun (WGS) entry which is preliminary data.</text>
</comment>
<reference evidence="7" key="1">
    <citation type="journal article" date="2014" name="Int. J. Syst. Evol. Microbiol.">
        <title>Complete genome sequence of Corynebacterium casei LMG S-19264T (=DSM 44701T), isolated from a smear-ripened cheese.</title>
        <authorList>
            <consortium name="US DOE Joint Genome Institute (JGI-PGF)"/>
            <person name="Walter F."/>
            <person name="Albersmeier A."/>
            <person name="Kalinowski J."/>
            <person name="Ruckert C."/>
        </authorList>
    </citation>
    <scope>NUCLEOTIDE SEQUENCE</scope>
    <source>
        <strain evidence="7">JCM 14719</strain>
    </source>
</reference>
<comment type="similarity">
    <text evidence="6">Belongs to the pseudouridine-5'-phosphate glycosidase family.</text>
</comment>
<dbReference type="PANTHER" id="PTHR42909">
    <property type="entry name" value="ZGC:136858"/>
    <property type="match status" value="1"/>
</dbReference>
<evidence type="ECO:0000256" key="3">
    <source>
        <dbReference type="ARBA" id="ARBA00023211"/>
    </source>
</evidence>
<dbReference type="GO" id="GO:0005737">
    <property type="term" value="C:cytoplasm"/>
    <property type="evidence" value="ECO:0007669"/>
    <property type="project" value="TreeGrafter"/>
</dbReference>
<evidence type="ECO:0000256" key="5">
    <source>
        <dbReference type="ARBA" id="ARBA00023295"/>
    </source>
</evidence>
<dbReference type="GO" id="GO:0046872">
    <property type="term" value="F:metal ion binding"/>
    <property type="evidence" value="ECO:0007669"/>
    <property type="project" value="UniProtKB-KW"/>
</dbReference>
<comment type="function">
    <text evidence="6">Catalyzes the reversible cleavage of pseudouridine 5'-phosphate (PsiMP) to ribose 5-phosphate and uracil. Functions biologically in the cleavage direction, as part of a pseudouridine degradation pathway.</text>
</comment>
<keyword evidence="1 6" id="KW-0479">Metal-binding</keyword>
<feature type="active site" description="Proton donor" evidence="6">
    <location>
        <position position="26"/>
    </location>
</feature>
<name>A0A8J3BEB2_9BACI</name>
<proteinExistence type="inferred from homology"/>
<dbReference type="Pfam" id="PF04227">
    <property type="entry name" value="Indigoidine_A"/>
    <property type="match status" value="1"/>
</dbReference>
<dbReference type="GO" id="GO:0046113">
    <property type="term" value="P:nucleobase catabolic process"/>
    <property type="evidence" value="ECO:0007669"/>
    <property type="project" value="UniProtKB-UniRule"/>
</dbReference>
<dbReference type="EC" id="4.2.1.70" evidence="6"/>
<evidence type="ECO:0000256" key="4">
    <source>
        <dbReference type="ARBA" id="ARBA00023239"/>
    </source>
</evidence>
<reference evidence="7" key="2">
    <citation type="submission" date="2020-09" db="EMBL/GenBank/DDBJ databases">
        <authorList>
            <person name="Sun Q."/>
            <person name="Ohkuma M."/>
        </authorList>
    </citation>
    <scope>NUCLEOTIDE SEQUENCE</scope>
    <source>
        <strain evidence="7">JCM 14719</strain>
    </source>
</reference>
<feature type="binding site" evidence="6">
    <location>
        <position position="139"/>
    </location>
    <ligand>
        <name>Mn(2+)</name>
        <dbReference type="ChEBI" id="CHEBI:29035"/>
    </ligand>
</feature>
<feature type="binding site" evidence="6">
    <location>
        <begin position="141"/>
        <end position="143"/>
    </location>
    <ligand>
        <name>substrate</name>
    </ligand>
</feature>
<comment type="subunit">
    <text evidence="6">Homotrimer.</text>
</comment>
<comment type="cofactor">
    <cofactor evidence="6">
        <name>Mn(2+)</name>
        <dbReference type="ChEBI" id="CHEBI:29035"/>
    </cofactor>
    <text evidence="6">Binds 1 Mn(2+) ion per subunit.</text>
</comment>
<dbReference type="Proteomes" id="UP000637720">
    <property type="component" value="Unassembled WGS sequence"/>
</dbReference>
<dbReference type="HAMAP" id="MF_01876">
    <property type="entry name" value="PsiMP_glycosidase"/>
    <property type="match status" value="1"/>
</dbReference>
<dbReference type="SUPFAM" id="SSF110581">
    <property type="entry name" value="Indigoidine synthase A-like"/>
    <property type="match status" value="1"/>
</dbReference>
<keyword evidence="5 6" id="KW-0326">Glycosidase</keyword>
<gene>
    <name evidence="6 7" type="primary">psuG</name>
    <name evidence="7" type="ORF">GCM10007043_22050</name>
</gene>
<dbReference type="GO" id="GO:0016798">
    <property type="term" value="F:hydrolase activity, acting on glycosyl bonds"/>
    <property type="evidence" value="ECO:0007669"/>
    <property type="project" value="UniProtKB-KW"/>
</dbReference>
<comment type="catalytic activity">
    <reaction evidence="6">
        <text>D-ribose 5-phosphate + uracil = psi-UMP + H2O</text>
        <dbReference type="Rhea" id="RHEA:18337"/>
        <dbReference type="ChEBI" id="CHEBI:15377"/>
        <dbReference type="ChEBI" id="CHEBI:17568"/>
        <dbReference type="ChEBI" id="CHEBI:58380"/>
        <dbReference type="ChEBI" id="CHEBI:78346"/>
        <dbReference type="EC" id="4.2.1.70"/>
    </reaction>
</comment>
<keyword evidence="3 6" id="KW-0464">Manganese</keyword>
<dbReference type="InterPro" id="IPR007342">
    <property type="entry name" value="PsuG"/>
</dbReference>
<dbReference type="PANTHER" id="PTHR42909:SF1">
    <property type="entry name" value="CARBOHYDRATE KINASE PFKB DOMAIN-CONTAINING PROTEIN"/>
    <property type="match status" value="1"/>
</dbReference>
<evidence type="ECO:0000313" key="7">
    <source>
        <dbReference type="EMBL" id="GGK07606.1"/>
    </source>
</evidence>
<feature type="binding site" evidence="6">
    <location>
        <position position="107"/>
    </location>
    <ligand>
        <name>substrate</name>
    </ligand>
</feature>
<evidence type="ECO:0000256" key="2">
    <source>
        <dbReference type="ARBA" id="ARBA00022801"/>
    </source>
</evidence>
<evidence type="ECO:0000256" key="1">
    <source>
        <dbReference type="ARBA" id="ARBA00022723"/>
    </source>
</evidence>
<organism evidence="7 8">
    <name type="scientific">Calditerricola satsumensis</name>
    <dbReference type="NCBI Taxonomy" id="373054"/>
    <lineage>
        <taxon>Bacteria</taxon>
        <taxon>Bacillati</taxon>
        <taxon>Bacillota</taxon>
        <taxon>Bacilli</taxon>
        <taxon>Bacillales</taxon>
        <taxon>Bacillaceae</taxon>
        <taxon>Calditerricola</taxon>
    </lineage>
</organism>
<dbReference type="AlphaFoldDB" id="A0A8J3BEB2"/>
<sequence length="309" mass="33048">MSERWLAFSDEVQAAREAGKPLVALESTIISHGMPYPQNLETARAVERIIRERGAVPATIAIVDGKIKIGLSASELEALATRSDVLKVSRRDIPYALTQRKMGATTVSATMIAARLAGIAVFVTGGIGGVHRDVNETLDISADLTELAQTNVAVVCAGAKAILDIGRTLEYLETHGVPVVGYQTDEFPAFYTRRSGFRVDYRLDTPQEVAALLKTKWELGLDGGVVVANPIPEEDALDEAAVHQAIETALAEAKAQNIRGKAVTPFLLRRVKELTGGASLKANIALVQHNARVGAEIAAAYAELCRNAL</sequence>
<evidence type="ECO:0000313" key="8">
    <source>
        <dbReference type="Proteomes" id="UP000637720"/>
    </source>
</evidence>
<keyword evidence="2 6" id="KW-0378">Hydrolase</keyword>
<dbReference type="InterPro" id="IPR022830">
    <property type="entry name" value="Indigdn_synthA-like"/>
</dbReference>
<dbReference type="GO" id="GO:0004730">
    <property type="term" value="F:pseudouridylate synthase activity"/>
    <property type="evidence" value="ECO:0007669"/>
    <property type="project" value="UniProtKB-UniRule"/>
</dbReference>
<feature type="binding site" evidence="6">
    <location>
        <position position="87"/>
    </location>
    <ligand>
        <name>substrate</name>
    </ligand>
</feature>
<dbReference type="EMBL" id="BMOF01000065">
    <property type="protein sequence ID" value="GGK07606.1"/>
    <property type="molecule type" value="Genomic_DNA"/>
</dbReference>
<keyword evidence="8" id="KW-1185">Reference proteome</keyword>
<dbReference type="Gene3D" id="3.40.1790.10">
    <property type="entry name" value="Indigoidine synthase domain"/>
    <property type="match status" value="1"/>
</dbReference>
<protein>
    <recommendedName>
        <fullName evidence="6">Pseudouridine-5'-phosphate glycosidase</fullName>
        <shortName evidence="6">PsiMP glycosidase</shortName>
        <ecNumber evidence="6">4.2.1.70</ecNumber>
    </recommendedName>
</protein>
<feature type="active site" description="Nucleophile" evidence="6">
    <location>
        <position position="160"/>
    </location>
</feature>
<dbReference type="RefSeq" id="WP_054670000.1">
    <property type="nucleotide sequence ID" value="NZ_BMOF01000065.1"/>
</dbReference>
<accession>A0A8J3BEB2</accession>
<evidence type="ECO:0000256" key="6">
    <source>
        <dbReference type="HAMAP-Rule" id="MF_01876"/>
    </source>
</evidence>